<dbReference type="RefSeq" id="WP_044012442.1">
    <property type="nucleotide sequence ID" value="NZ_CCVW01000004.1"/>
</dbReference>
<accession>A0A078L1X2</accession>
<protein>
    <submittedName>
        <fullName evidence="1">Uncharacterized protein</fullName>
    </submittedName>
</protein>
<evidence type="ECO:0000313" key="2">
    <source>
        <dbReference type="Proteomes" id="UP000044071"/>
    </source>
</evidence>
<dbReference type="OrthoDB" id="1432332at2"/>
<organism evidence="1 2">
    <name type="scientific">Legionella massiliensis</name>
    <dbReference type="NCBI Taxonomy" id="1034943"/>
    <lineage>
        <taxon>Bacteria</taxon>
        <taxon>Pseudomonadati</taxon>
        <taxon>Pseudomonadota</taxon>
        <taxon>Gammaproteobacteria</taxon>
        <taxon>Legionellales</taxon>
        <taxon>Legionellaceae</taxon>
        <taxon>Legionella</taxon>
    </lineage>
</organism>
<dbReference type="AlphaFoldDB" id="A0A078L1X2"/>
<sequence length="579" mass="66024">MHLVIYFCGTGNPGNSFPGQYDYVPNDGNVRTVFVKGCEQPEVCNSGLFPDLKGFAGRFTQQLVGKDKKIATTEDKELESIGIRLDRTDIQGVGDEEIESITLCGYSRGAVTCFEVAKELNKIAPTIPVDIVADQPVPGNFYSGPGSNVASISDCSNLNNLRNVSIILGAYTGAKTSVNLSVKLEMPEDLTQYQNSYLLVNNALYYVGADAKAQPLEFNRQYNTTEILEFLKINPEIEGKHSVPTLAMNYLTTHYALEAQHESTDPIHRGFFSQVVPKLPRTAHRDLIVIPRESHHQNPHNTPDGGEHMHMQVAKYLHKQALVNEEDVQRKTEEARAVYTQHQHIAAKQFPAISQLQSFFGLEKEKAYRYVDKLHPNGHLRRGMTWNRGETLINWWSKQDEKASYFSSQLTKDLIKTIEITESNNVEQLKTLFQEADSWLIAKENVSTSRYYQVESLRNNIYDQLVNTLHVDKVELYQLNYQNMHRMGYFQKHWTEGSSHASWFKTDETRALDRAFEEHAKAEPSEESDRALLQALETWIEAKKGTQSKRYDLVVEITEHLQDVIDQSYTQTHQEQQTL</sequence>
<proteinExistence type="predicted"/>
<dbReference type="eggNOG" id="ENOG5030U0B">
    <property type="taxonomic scope" value="Bacteria"/>
</dbReference>
<evidence type="ECO:0000313" key="1">
    <source>
        <dbReference type="EMBL" id="CDZ79242.1"/>
    </source>
</evidence>
<dbReference type="Proteomes" id="UP000044071">
    <property type="component" value="Unassembled WGS sequence"/>
</dbReference>
<dbReference type="EMBL" id="CCSB01000004">
    <property type="protein sequence ID" value="CDZ79242.1"/>
    <property type="molecule type" value="Genomic_DNA"/>
</dbReference>
<reference evidence="1 2" key="1">
    <citation type="submission" date="2014-06" db="EMBL/GenBank/DDBJ databases">
        <authorList>
            <person name="Urmite Genomes Urmite Genomes"/>
        </authorList>
    </citation>
    <scope>NUCLEOTIDE SEQUENCE [LARGE SCALE GENOMIC DNA]</scope>
</reference>
<name>A0A078L1X2_9GAMM</name>
<keyword evidence="2" id="KW-1185">Reference proteome</keyword>
<gene>
    <name evidence="1" type="ORF">BN59_03560</name>
</gene>